<gene>
    <name evidence="2" type="ORF">AWC23_11930</name>
</gene>
<dbReference type="Proteomes" id="UP000193387">
    <property type="component" value="Unassembled WGS sequence"/>
</dbReference>
<feature type="region of interest" description="Disordered" evidence="1">
    <location>
        <begin position="1"/>
        <end position="27"/>
    </location>
</feature>
<organism evidence="2 3">
    <name type="scientific">Mycobacterium saskatchewanense</name>
    <dbReference type="NCBI Taxonomy" id="220927"/>
    <lineage>
        <taxon>Bacteria</taxon>
        <taxon>Bacillati</taxon>
        <taxon>Actinomycetota</taxon>
        <taxon>Actinomycetes</taxon>
        <taxon>Mycobacteriales</taxon>
        <taxon>Mycobacteriaceae</taxon>
        <taxon>Mycobacterium</taxon>
        <taxon>Mycobacterium simiae complex</taxon>
    </lineage>
</organism>
<proteinExistence type="predicted"/>
<reference evidence="2 3" key="1">
    <citation type="submission" date="2016-01" db="EMBL/GenBank/DDBJ databases">
        <title>The new phylogeny of the genus Mycobacterium.</title>
        <authorList>
            <person name="Tarcisio F."/>
            <person name="Conor M."/>
            <person name="Antonella G."/>
            <person name="Elisabetta G."/>
            <person name="Giulia F.S."/>
            <person name="Sara T."/>
            <person name="Anna F."/>
            <person name="Clotilde B."/>
            <person name="Roberto B."/>
            <person name="Veronica D.S."/>
            <person name="Fabio R."/>
            <person name="Monica P."/>
            <person name="Olivier J."/>
            <person name="Enrico T."/>
            <person name="Nicola S."/>
        </authorList>
    </citation>
    <scope>NUCLEOTIDE SEQUENCE [LARGE SCALE GENOMIC DNA]</scope>
    <source>
        <strain evidence="2 3">DSM 44616</strain>
    </source>
</reference>
<accession>A0AAJ3NRA1</accession>
<sequence>MQANPQGVRAARARRYRGAAHLRERPRATGPYRRFSIRLYNHTGAVILSHHQRYTFTGTLEQCEEEYRRAQTHNLLAG</sequence>
<comment type="caution">
    <text evidence="2">The sequence shown here is derived from an EMBL/GenBank/DDBJ whole genome shotgun (WGS) entry which is preliminary data.</text>
</comment>
<name>A0AAJ3NRA1_9MYCO</name>
<keyword evidence="3" id="KW-1185">Reference proteome</keyword>
<protein>
    <submittedName>
        <fullName evidence="2">Uncharacterized protein</fullName>
    </submittedName>
</protein>
<evidence type="ECO:0000256" key="1">
    <source>
        <dbReference type="SAM" id="MobiDB-lite"/>
    </source>
</evidence>
<evidence type="ECO:0000313" key="3">
    <source>
        <dbReference type="Proteomes" id="UP000193387"/>
    </source>
</evidence>
<dbReference type="AlphaFoldDB" id="A0AAJ3NRA1"/>
<feature type="compositionally biased region" description="Basic residues" evidence="1">
    <location>
        <begin position="11"/>
        <end position="20"/>
    </location>
</feature>
<dbReference type="RefSeq" id="WP_232069126.1">
    <property type="nucleotide sequence ID" value="NZ_AP022573.1"/>
</dbReference>
<dbReference type="EMBL" id="LQPR01000026">
    <property type="protein sequence ID" value="ORW71962.1"/>
    <property type="molecule type" value="Genomic_DNA"/>
</dbReference>
<evidence type="ECO:0000313" key="2">
    <source>
        <dbReference type="EMBL" id="ORW71962.1"/>
    </source>
</evidence>